<dbReference type="SUPFAM" id="SSF55785">
    <property type="entry name" value="PYP-like sensor domain (PAS domain)"/>
    <property type="match status" value="2"/>
</dbReference>
<dbReference type="InterPro" id="IPR000014">
    <property type="entry name" value="PAS"/>
</dbReference>
<dbReference type="Proteomes" id="UP000440224">
    <property type="component" value="Unassembled WGS sequence"/>
</dbReference>
<sequence>MTTNRDPLADRFFRFQSAPCLDVDFDGAILSANGAFCQAVGRGEDELRAAGLAVLFAPEARAEALAALARGATEDVLSFALPITRPEGELRWLEWRGVSFPEERLFRVVAHDVTALWRAEAEARERERFLGTLLGNLPGMVYRCRNDARWTMEFTSAGCELITGYTVDEMLAENAVSVADLVHAEDSARVWSEMEAALDARAPYKLKYRFIQKSGEVRWMEEHGRGVYDASGAIVALEGFVTDVTARMVAVQELEEKLRVIEEQKEQIQHLSLPIIEVWDGVLTLPVVGVLDDQRAERIMQGLLEAVVRTQSQHVIIDLTAVEEVDAAAAEHLVRILRAVQLLGAHGALSGMQPRVAQILVALSADLGGARTWPDLRAALRASMRVPAARPGARPR</sequence>
<dbReference type="SUPFAM" id="SSF52091">
    <property type="entry name" value="SpoIIaa-like"/>
    <property type="match status" value="1"/>
</dbReference>
<dbReference type="PROSITE" id="PS50112">
    <property type="entry name" value="PAS"/>
    <property type="match status" value="1"/>
</dbReference>
<feature type="domain" description="STAS" evidence="4">
    <location>
        <begin position="272"/>
        <end position="383"/>
    </location>
</feature>
<keyword evidence="1" id="KW-0597">Phosphoprotein</keyword>
<evidence type="ECO:0000256" key="1">
    <source>
        <dbReference type="ARBA" id="ARBA00022553"/>
    </source>
</evidence>
<name>A0A6N7PY21_9BACT</name>
<reference evidence="5 6" key="1">
    <citation type="submission" date="2019-10" db="EMBL/GenBank/DDBJ databases">
        <title>A soil myxobacterium in the family Polyangiaceae.</title>
        <authorList>
            <person name="Li Y."/>
            <person name="Wang J."/>
        </authorList>
    </citation>
    <scope>NUCLEOTIDE SEQUENCE [LARGE SCALE GENOMIC DNA]</scope>
    <source>
        <strain evidence="5 6">DSM 14734</strain>
    </source>
</reference>
<dbReference type="InterPro" id="IPR001610">
    <property type="entry name" value="PAC"/>
</dbReference>
<feature type="domain" description="PAS" evidence="2">
    <location>
        <begin position="126"/>
        <end position="201"/>
    </location>
</feature>
<dbReference type="RefSeq" id="WP_153822154.1">
    <property type="nucleotide sequence ID" value="NZ_WJIE01000007.1"/>
</dbReference>
<protein>
    <submittedName>
        <fullName evidence="5">PAS domain-containing protein</fullName>
    </submittedName>
</protein>
<dbReference type="Pfam" id="PF08448">
    <property type="entry name" value="PAS_4"/>
    <property type="match status" value="1"/>
</dbReference>
<dbReference type="PANTHER" id="PTHR33745:SF3">
    <property type="entry name" value="RSBT CO-ANTAGONIST PROTEIN RSBRC"/>
    <property type="match status" value="1"/>
</dbReference>
<proteinExistence type="predicted"/>
<dbReference type="SMART" id="SM00091">
    <property type="entry name" value="PAS"/>
    <property type="match status" value="2"/>
</dbReference>
<dbReference type="CDD" id="cd00130">
    <property type="entry name" value="PAS"/>
    <property type="match status" value="1"/>
</dbReference>
<evidence type="ECO:0000313" key="5">
    <source>
        <dbReference type="EMBL" id="MRG95360.1"/>
    </source>
</evidence>
<dbReference type="Gene3D" id="3.30.450.20">
    <property type="entry name" value="PAS domain"/>
    <property type="match status" value="2"/>
</dbReference>
<evidence type="ECO:0000313" key="6">
    <source>
        <dbReference type="Proteomes" id="UP000440224"/>
    </source>
</evidence>
<gene>
    <name evidence="5" type="ORF">GF068_26085</name>
</gene>
<dbReference type="AlphaFoldDB" id="A0A6N7PY21"/>
<dbReference type="InterPro" id="IPR000700">
    <property type="entry name" value="PAS-assoc_C"/>
</dbReference>
<dbReference type="PROSITE" id="PS50113">
    <property type="entry name" value="PAC"/>
    <property type="match status" value="1"/>
</dbReference>
<dbReference type="InterPro" id="IPR036513">
    <property type="entry name" value="STAS_dom_sf"/>
</dbReference>
<dbReference type="SMART" id="SM00086">
    <property type="entry name" value="PAC"/>
    <property type="match status" value="2"/>
</dbReference>
<dbReference type="PANTHER" id="PTHR33745">
    <property type="entry name" value="RSBT ANTAGONIST PROTEIN RSBS-RELATED"/>
    <property type="match status" value="1"/>
</dbReference>
<comment type="caution">
    <text evidence="5">The sequence shown here is derived from an EMBL/GenBank/DDBJ whole genome shotgun (WGS) entry which is preliminary data.</text>
</comment>
<dbReference type="InterPro" id="IPR013655">
    <property type="entry name" value="PAS_fold_3"/>
</dbReference>
<evidence type="ECO:0000259" key="2">
    <source>
        <dbReference type="PROSITE" id="PS50112"/>
    </source>
</evidence>
<dbReference type="Pfam" id="PF01740">
    <property type="entry name" value="STAS"/>
    <property type="match status" value="1"/>
</dbReference>
<evidence type="ECO:0000259" key="4">
    <source>
        <dbReference type="PROSITE" id="PS50801"/>
    </source>
</evidence>
<dbReference type="NCBIfam" id="TIGR00229">
    <property type="entry name" value="sensory_box"/>
    <property type="match status" value="2"/>
</dbReference>
<accession>A0A6N7PY21</accession>
<evidence type="ECO:0000259" key="3">
    <source>
        <dbReference type="PROSITE" id="PS50113"/>
    </source>
</evidence>
<dbReference type="CDD" id="cd07041">
    <property type="entry name" value="STAS_RsbR_RsbS_like"/>
    <property type="match status" value="1"/>
</dbReference>
<dbReference type="Pfam" id="PF08447">
    <property type="entry name" value="PAS_3"/>
    <property type="match status" value="1"/>
</dbReference>
<feature type="domain" description="PAC" evidence="3">
    <location>
        <begin position="204"/>
        <end position="256"/>
    </location>
</feature>
<dbReference type="InterPro" id="IPR002645">
    <property type="entry name" value="STAS_dom"/>
</dbReference>
<dbReference type="InterPro" id="IPR013656">
    <property type="entry name" value="PAS_4"/>
</dbReference>
<dbReference type="EMBL" id="WJIE01000007">
    <property type="protein sequence ID" value="MRG95360.1"/>
    <property type="molecule type" value="Genomic_DNA"/>
</dbReference>
<keyword evidence="6" id="KW-1185">Reference proteome</keyword>
<organism evidence="5 6">
    <name type="scientific">Polyangium spumosum</name>
    <dbReference type="NCBI Taxonomy" id="889282"/>
    <lineage>
        <taxon>Bacteria</taxon>
        <taxon>Pseudomonadati</taxon>
        <taxon>Myxococcota</taxon>
        <taxon>Polyangia</taxon>
        <taxon>Polyangiales</taxon>
        <taxon>Polyangiaceae</taxon>
        <taxon>Polyangium</taxon>
    </lineage>
</organism>
<dbReference type="PROSITE" id="PS50801">
    <property type="entry name" value="STAS"/>
    <property type="match status" value="1"/>
</dbReference>
<dbReference type="OrthoDB" id="344644at2"/>
<dbReference type="InterPro" id="IPR051932">
    <property type="entry name" value="Bact_StressResp_Reg"/>
</dbReference>
<dbReference type="Gene3D" id="3.30.750.24">
    <property type="entry name" value="STAS domain"/>
    <property type="match status" value="1"/>
</dbReference>
<dbReference type="InterPro" id="IPR035965">
    <property type="entry name" value="PAS-like_dom_sf"/>
</dbReference>